<gene>
    <name evidence="3" type="ORF">WY13_03396</name>
</gene>
<dbReference type="GO" id="GO:0004622">
    <property type="term" value="F:phosphatidylcholine lysophospholipase activity"/>
    <property type="evidence" value="ECO:0007669"/>
    <property type="project" value="TreeGrafter"/>
</dbReference>
<evidence type="ECO:0000256" key="1">
    <source>
        <dbReference type="SAM" id="Phobius"/>
    </source>
</evidence>
<keyword evidence="1" id="KW-1133">Transmembrane helix</keyword>
<organism evidence="3 4">
    <name type="scientific">Clostridium ljungdahlii</name>
    <dbReference type="NCBI Taxonomy" id="1538"/>
    <lineage>
        <taxon>Bacteria</taxon>
        <taxon>Bacillati</taxon>
        <taxon>Bacillota</taxon>
        <taxon>Clostridia</taxon>
        <taxon>Eubacteriales</taxon>
        <taxon>Clostridiaceae</taxon>
        <taxon>Clostridium</taxon>
    </lineage>
</organism>
<protein>
    <submittedName>
        <fullName evidence="3">Multifunctional acyl-CoA thioesterase I and protease I and lysophospholipase L1</fullName>
    </submittedName>
</protein>
<name>A0A168LRS2_9CLOT</name>
<evidence type="ECO:0000313" key="4">
    <source>
        <dbReference type="Proteomes" id="UP000077407"/>
    </source>
</evidence>
<dbReference type="GO" id="GO:0008233">
    <property type="term" value="F:peptidase activity"/>
    <property type="evidence" value="ECO:0007669"/>
    <property type="project" value="UniProtKB-KW"/>
</dbReference>
<dbReference type="Pfam" id="PF13472">
    <property type="entry name" value="Lipase_GDSL_2"/>
    <property type="match status" value="1"/>
</dbReference>
<evidence type="ECO:0000313" key="3">
    <source>
        <dbReference type="EMBL" id="OAA83609.1"/>
    </source>
</evidence>
<reference evidence="3 4" key="1">
    <citation type="journal article" date="2015" name="Biotechnol. Bioeng.">
        <title>Genome sequence and phenotypic characterization of Caulobacter segnis.</title>
        <authorList>
            <person name="Patel S."/>
            <person name="Fletcher B."/>
            <person name="Scott D.C."/>
            <person name="Ely B."/>
        </authorList>
    </citation>
    <scope>NUCLEOTIDE SEQUENCE [LARGE SCALE GENOMIC DNA]</scope>
    <source>
        <strain evidence="3 4">ERI-2</strain>
    </source>
</reference>
<feature type="domain" description="SGNH hydrolase-type esterase" evidence="2">
    <location>
        <begin position="89"/>
        <end position="248"/>
    </location>
</feature>
<dbReference type="InterPro" id="IPR051532">
    <property type="entry name" value="Ester_Hydrolysis_Enzymes"/>
</dbReference>
<comment type="caution">
    <text evidence="3">The sequence shown here is derived from an EMBL/GenBank/DDBJ whole genome shotgun (WGS) entry which is preliminary data.</text>
</comment>
<feature type="transmembrane region" description="Helical" evidence="1">
    <location>
        <begin position="9"/>
        <end position="26"/>
    </location>
</feature>
<proteinExistence type="predicted"/>
<dbReference type="Proteomes" id="UP000077407">
    <property type="component" value="Unassembled WGS sequence"/>
</dbReference>
<dbReference type="InterPro" id="IPR036514">
    <property type="entry name" value="SGNH_hydro_sf"/>
</dbReference>
<evidence type="ECO:0000259" key="2">
    <source>
        <dbReference type="Pfam" id="PF13472"/>
    </source>
</evidence>
<dbReference type="GO" id="GO:0006508">
    <property type="term" value="P:proteolysis"/>
    <property type="evidence" value="ECO:0007669"/>
    <property type="project" value="UniProtKB-KW"/>
</dbReference>
<dbReference type="PANTHER" id="PTHR30383:SF5">
    <property type="entry name" value="SGNH HYDROLASE-TYPE ESTERASE DOMAIN-CONTAINING PROTEIN"/>
    <property type="match status" value="1"/>
</dbReference>
<dbReference type="OrthoDB" id="2513075at2"/>
<dbReference type="RefSeq" id="WP_063556678.1">
    <property type="nucleotide sequence ID" value="NZ_LITT01000058.1"/>
</dbReference>
<keyword evidence="3" id="KW-0645">Protease</keyword>
<dbReference type="PANTHER" id="PTHR30383">
    <property type="entry name" value="THIOESTERASE 1/PROTEASE 1/LYSOPHOSPHOLIPASE L1"/>
    <property type="match status" value="1"/>
</dbReference>
<accession>A0A168LRS2</accession>
<dbReference type="Gene3D" id="3.40.50.1110">
    <property type="entry name" value="SGNH hydrolase"/>
    <property type="match status" value="1"/>
</dbReference>
<dbReference type="SUPFAM" id="SSF52266">
    <property type="entry name" value="SGNH hydrolase"/>
    <property type="match status" value="1"/>
</dbReference>
<keyword evidence="1" id="KW-0812">Transmembrane</keyword>
<keyword evidence="1" id="KW-0472">Membrane</keyword>
<dbReference type="EMBL" id="LITT01000058">
    <property type="protein sequence ID" value="OAA83609.1"/>
    <property type="molecule type" value="Genomic_DNA"/>
</dbReference>
<dbReference type="PATRIC" id="fig|1538.10.peg.3456"/>
<dbReference type="AlphaFoldDB" id="A0A168LRS2"/>
<dbReference type="InterPro" id="IPR013830">
    <property type="entry name" value="SGNH_hydro"/>
</dbReference>
<keyword evidence="3" id="KW-0378">Hydrolase</keyword>
<sequence length="257" mass="29197">MQTKNLQKLLLIISTITIFSIILYSNNCLKSSLNSPPPQATSFSSNTVISEDTDILKNINLDPKIYSEYYIEKVTTYVNSYREQGKIVFLGDSLTDIGQWNELLDNPDILNRGISSDTTSGALNRLSEITKLKPRKIFIMLGINDIDKGLPIGKIIKNYSRILQNIKTDSPNTLIYVESVLPINKDIYKTKTKDNQITNLNVSLNDLCKNSNVQYINLYPLFTLPNQNKLYKEYTIGGLHVNGKGYKVWRDAIKSYL</sequence>